<dbReference type="Pfam" id="PF00072">
    <property type="entry name" value="Response_reg"/>
    <property type="match status" value="1"/>
</dbReference>
<dbReference type="PROSITE" id="PS51755">
    <property type="entry name" value="OMPR_PHOB"/>
    <property type="match status" value="1"/>
</dbReference>
<dbReference type="PANTHER" id="PTHR48111:SF40">
    <property type="entry name" value="PHOSPHATE REGULON TRANSCRIPTIONAL REGULATORY PROTEIN PHOB"/>
    <property type="match status" value="1"/>
</dbReference>
<dbReference type="STRING" id="1069642.Bdt_0963"/>
<dbReference type="Gene3D" id="6.10.250.690">
    <property type="match status" value="1"/>
</dbReference>
<feature type="DNA-binding region" description="OmpR/PhoB-type" evidence="5">
    <location>
        <begin position="127"/>
        <end position="223"/>
    </location>
</feature>
<dbReference type="AlphaFoldDB" id="K7YSQ1"/>
<keyword evidence="1 4" id="KW-0597">Phosphoprotein</keyword>
<dbReference type="Pfam" id="PF00486">
    <property type="entry name" value="Trans_reg_C"/>
    <property type="match status" value="1"/>
</dbReference>
<dbReference type="GO" id="GO:0000976">
    <property type="term" value="F:transcription cis-regulatory region binding"/>
    <property type="evidence" value="ECO:0007669"/>
    <property type="project" value="TreeGrafter"/>
</dbReference>
<proteinExistence type="predicted"/>
<dbReference type="SMART" id="SM00448">
    <property type="entry name" value="REC"/>
    <property type="match status" value="1"/>
</dbReference>
<dbReference type="InterPro" id="IPR011006">
    <property type="entry name" value="CheY-like_superfamily"/>
</dbReference>
<organism evidence="8 9">
    <name type="scientific">Bdellovibrio bacteriovorus str. Tiberius</name>
    <dbReference type="NCBI Taxonomy" id="1069642"/>
    <lineage>
        <taxon>Bacteria</taxon>
        <taxon>Pseudomonadati</taxon>
        <taxon>Bdellovibrionota</taxon>
        <taxon>Bdellovibrionia</taxon>
        <taxon>Bdellovibrionales</taxon>
        <taxon>Pseudobdellovibrionaceae</taxon>
        <taxon>Bdellovibrio</taxon>
    </lineage>
</organism>
<evidence type="ECO:0000256" key="1">
    <source>
        <dbReference type="ARBA" id="ARBA00022553"/>
    </source>
</evidence>
<dbReference type="PANTHER" id="PTHR48111">
    <property type="entry name" value="REGULATOR OF RPOS"/>
    <property type="match status" value="1"/>
</dbReference>
<dbReference type="PROSITE" id="PS50110">
    <property type="entry name" value="RESPONSE_REGULATORY"/>
    <property type="match status" value="1"/>
</dbReference>
<dbReference type="EMBL" id="CP002930">
    <property type="protein sequence ID" value="AFY00663.1"/>
    <property type="molecule type" value="Genomic_DNA"/>
</dbReference>
<evidence type="ECO:0000256" key="3">
    <source>
        <dbReference type="ARBA" id="ARBA00023125"/>
    </source>
</evidence>
<dbReference type="OrthoDB" id="5291138at2"/>
<dbReference type="InterPro" id="IPR036388">
    <property type="entry name" value="WH-like_DNA-bd_sf"/>
</dbReference>
<keyword evidence="2" id="KW-0902">Two-component regulatory system</keyword>
<feature type="domain" description="OmpR/PhoB-type" evidence="7">
    <location>
        <begin position="127"/>
        <end position="223"/>
    </location>
</feature>
<dbReference type="SUPFAM" id="SSF52172">
    <property type="entry name" value="CheY-like"/>
    <property type="match status" value="1"/>
</dbReference>
<name>K7YSQ1_BDEBC</name>
<reference evidence="8 9" key="1">
    <citation type="journal article" date="2012" name="BMC Genomics">
        <title>Genome analysis of a simultaneously predatory and prey-independent, novel Bdellovibrio bacteriovorus from the River Tiber, supports in silico predictions of both ancient and recent lateral gene transfer from diverse bacteria.</title>
        <authorList>
            <person name="Hobley L."/>
            <person name="Lerner T.R."/>
            <person name="Williams L.E."/>
            <person name="Lambert C."/>
            <person name="Till R."/>
            <person name="Milner D.S."/>
            <person name="Basford S.M."/>
            <person name="Capeness M.J."/>
            <person name="Fenton A.K."/>
            <person name="Atterbury R.J."/>
            <person name="Harris M.A."/>
            <person name="Sockett R.E."/>
        </authorList>
    </citation>
    <scope>NUCLEOTIDE SEQUENCE [LARGE SCALE GENOMIC DNA]</scope>
    <source>
        <strain evidence="8 9">Tiberius</strain>
    </source>
</reference>
<feature type="modified residue" description="4-aspartylphosphate" evidence="4">
    <location>
        <position position="47"/>
    </location>
</feature>
<dbReference type="CDD" id="cd00383">
    <property type="entry name" value="trans_reg_C"/>
    <property type="match status" value="1"/>
</dbReference>
<dbReference type="Gene3D" id="1.10.10.10">
    <property type="entry name" value="Winged helix-like DNA-binding domain superfamily/Winged helix DNA-binding domain"/>
    <property type="match status" value="1"/>
</dbReference>
<protein>
    <submittedName>
        <fullName evidence="8">DNA-binding response regulator PhoB</fullName>
    </submittedName>
</protein>
<feature type="domain" description="Response regulatory" evidence="6">
    <location>
        <begin position="1"/>
        <end position="112"/>
    </location>
</feature>
<dbReference type="GO" id="GO:0032993">
    <property type="term" value="C:protein-DNA complex"/>
    <property type="evidence" value="ECO:0007669"/>
    <property type="project" value="TreeGrafter"/>
</dbReference>
<dbReference type="SUPFAM" id="SSF46894">
    <property type="entry name" value="C-terminal effector domain of the bipartite response regulators"/>
    <property type="match status" value="1"/>
</dbReference>
<dbReference type="InterPro" id="IPR001789">
    <property type="entry name" value="Sig_transdc_resp-reg_receiver"/>
</dbReference>
<evidence type="ECO:0000313" key="9">
    <source>
        <dbReference type="Proteomes" id="UP000010074"/>
    </source>
</evidence>
<dbReference type="GO" id="GO:0000156">
    <property type="term" value="F:phosphorelay response regulator activity"/>
    <property type="evidence" value="ECO:0007669"/>
    <property type="project" value="TreeGrafter"/>
</dbReference>
<dbReference type="HOGENOM" id="CLU_000445_30_4_7"/>
<dbReference type="SMART" id="SM00862">
    <property type="entry name" value="Trans_reg_C"/>
    <property type="match status" value="1"/>
</dbReference>
<accession>K7YSQ1</accession>
<evidence type="ECO:0000313" key="8">
    <source>
        <dbReference type="EMBL" id="AFY00663.1"/>
    </source>
</evidence>
<dbReference type="InterPro" id="IPR001867">
    <property type="entry name" value="OmpR/PhoB-type_DNA-bd"/>
</dbReference>
<dbReference type="KEGG" id="bbat:Bdt_0963"/>
<dbReference type="PATRIC" id="fig|1069642.3.peg.947"/>
<dbReference type="Gene3D" id="3.40.50.2300">
    <property type="match status" value="1"/>
</dbReference>
<dbReference type="GO" id="GO:0005829">
    <property type="term" value="C:cytosol"/>
    <property type="evidence" value="ECO:0007669"/>
    <property type="project" value="TreeGrafter"/>
</dbReference>
<evidence type="ECO:0000256" key="4">
    <source>
        <dbReference type="PROSITE-ProRule" id="PRU00169"/>
    </source>
</evidence>
<evidence type="ECO:0000256" key="2">
    <source>
        <dbReference type="ARBA" id="ARBA00023012"/>
    </source>
</evidence>
<sequence length="226" mass="25070">MVEDEQEIRELMALHLLRQGYRVTECASAEEALNELNRQNYTLFVLDWMLPGLSGVDIVDKIKAKNTGASVLMVTAKTEPQDIVAGLEKGADDYMTKPFNPSVFIARIKALLRRSQVQTAAPAAADDGEVSLMGLKINFKSYEISYNGEPLHLTPSEFKLLGALVQNHGCVLTREQLIENIQGEGINVVGRTIDTHVFGLRKKLGEWGDRIETIRGVGYRVKVDIA</sequence>
<dbReference type="InterPro" id="IPR016032">
    <property type="entry name" value="Sig_transdc_resp-reg_C-effctor"/>
</dbReference>
<evidence type="ECO:0000256" key="5">
    <source>
        <dbReference type="PROSITE-ProRule" id="PRU01091"/>
    </source>
</evidence>
<evidence type="ECO:0000259" key="7">
    <source>
        <dbReference type="PROSITE" id="PS51755"/>
    </source>
</evidence>
<evidence type="ECO:0000259" key="6">
    <source>
        <dbReference type="PROSITE" id="PS50110"/>
    </source>
</evidence>
<dbReference type="Proteomes" id="UP000010074">
    <property type="component" value="Chromosome"/>
</dbReference>
<dbReference type="InterPro" id="IPR039420">
    <property type="entry name" value="WalR-like"/>
</dbReference>
<gene>
    <name evidence="8" type="primary">phoB</name>
    <name evidence="8" type="ORF">Bdt_0963</name>
</gene>
<keyword evidence="3 5" id="KW-0238">DNA-binding</keyword>
<dbReference type="GO" id="GO:0006355">
    <property type="term" value="P:regulation of DNA-templated transcription"/>
    <property type="evidence" value="ECO:0007669"/>
    <property type="project" value="InterPro"/>
</dbReference>